<dbReference type="PaxDb" id="2903-EOD14638"/>
<reference evidence="2" key="2">
    <citation type="submission" date="2024-10" db="UniProtKB">
        <authorList>
            <consortium name="EnsemblProtists"/>
        </authorList>
    </citation>
    <scope>IDENTIFICATION</scope>
</reference>
<keyword evidence="3" id="KW-1185">Reference proteome</keyword>
<dbReference type="RefSeq" id="XP_005767067.1">
    <property type="nucleotide sequence ID" value="XM_005767010.1"/>
</dbReference>
<dbReference type="Proteomes" id="UP000013827">
    <property type="component" value="Unassembled WGS sequence"/>
</dbReference>
<dbReference type="InterPro" id="IPR001245">
    <property type="entry name" value="Ser-Thr/Tyr_kinase_cat_dom"/>
</dbReference>
<proteinExistence type="predicted"/>
<evidence type="ECO:0000259" key="1">
    <source>
        <dbReference type="PROSITE" id="PS50011"/>
    </source>
</evidence>
<dbReference type="InterPro" id="IPR011009">
    <property type="entry name" value="Kinase-like_dom_sf"/>
</dbReference>
<dbReference type="KEGG" id="ehx:EMIHUDRAFT_197112"/>
<dbReference type="STRING" id="2903.R1BWT9"/>
<dbReference type="HOGENOM" id="CLU_1374474_0_0_1"/>
<evidence type="ECO:0000313" key="2">
    <source>
        <dbReference type="EnsemblProtists" id="EOD14638"/>
    </source>
</evidence>
<dbReference type="SUPFAM" id="SSF56112">
    <property type="entry name" value="Protein kinase-like (PK-like)"/>
    <property type="match status" value="1"/>
</dbReference>
<reference evidence="3" key="1">
    <citation type="journal article" date="2013" name="Nature">
        <title>Pan genome of the phytoplankton Emiliania underpins its global distribution.</title>
        <authorList>
            <person name="Read B.A."/>
            <person name="Kegel J."/>
            <person name="Klute M.J."/>
            <person name="Kuo A."/>
            <person name="Lefebvre S.C."/>
            <person name="Maumus F."/>
            <person name="Mayer C."/>
            <person name="Miller J."/>
            <person name="Monier A."/>
            <person name="Salamov A."/>
            <person name="Young J."/>
            <person name="Aguilar M."/>
            <person name="Claverie J.M."/>
            <person name="Frickenhaus S."/>
            <person name="Gonzalez K."/>
            <person name="Herman E.K."/>
            <person name="Lin Y.C."/>
            <person name="Napier J."/>
            <person name="Ogata H."/>
            <person name="Sarno A.F."/>
            <person name="Shmutz J."/>
            <person name="Schroeder D."/>
            <person name="de Vargas C."/>
            <person name="Verret F."/>
            <person name="von Dassow P."/>
            <person name="Valentin K."/>
            <person name="Van de Peer Y."/>
            <person name="Wheeler G."/>
            <person name="Dacks J.B."/>
            <person name="Delwiche C.F."/>
            <person name="Dyhrman S.T."/>
            <person name="Glockner G."/>
            <person name="John U."/>
            <person name="Richards T."/>
            <person name="Worden A.Z."/>
            <person name="Zhang X."/>
            <person name="Grigoriev I.V."/>
            <person name="Allen A.E."/>
            <person name="Bidle K."/>
            <person name="Borodovsky M."/>
            <person name="Bowler C."/>
            <person name="Brownlee C."/>
            <person name="Cock J.M."/>
            <person name="Elias M."/>
            <person name="Gladyshev V.N."/>
            <person name="Groth M."/>
            <person name="Guda C."/>
            <person name="Hadaegh A."/>
            <person name="Iglesias-Rodriguez M.D."/>
            <person name="Jenkins J."/>
            <person name="Jones B.M."/>
            <person name="Lawson T."/>
            <person name="Leese F."/>
            <person name="Lindquist E."/>
            <person name="Lobanov A."/>
            <person name="Lomsadze A."/>
            <person name="Malik S.B."/>
            <person name="Marsh M.E."/>
            <person name="Mackinder L."/>
            <person name="Mock T."/>
            <person name="Mueller-Roeber B."/>
            <person name="Pagarete A."/>
            <person name="Parker M."/>
            <person name="Probert I."/>
            <person name="Quesneville H."/>
            <person name="Raines C."/>
            <person name="Rensing S.A."/>
            <person name="Riano-Pachon D.M."/>
            <person name="Richier S."/>
            <person name="Rokitta S."/>
            <person name="Shiraiwa Y."/>
            <person name="Soanes D.M."/>
            <person name="van der Giezen M."/>
            <person name="Wahlund T.M."/>
            <person name="Williams B."/>
            <person name="Wilson W."/>
            <person name="Wolfe G."/>
            <person name="Wurch L.L."/>
        </authorList>
    </citation>
    <scope>NUCLEOTIDE SEQUENCE</scope>
</reference>
<name>A0A0D3ITQ3_EMIH1</name>
<dbReference type="AlphaFoldDB" id="A0A0D3ITQ3"/>
<sequence length="199" mass="21827">MAAPPPSLSPDSVFEQDLDLQRPLGEATSFTQLKPLSELGAGDFCTVHTATLCGSMVALKRLRKDLAPEREKIGLADLRREVAVLTRINHPHIIRLVAHGIADDGSPFCCLTMFSQPLGALLPTGKVGFFAERREAKEWPLARAVAVGLQLARALRLRLRRLLRRLHLLLRVSPTTTSSLTARAFRTSMMSWAGGVARV</sequence>
<dbReference type="EnsemblProtists" id="EOD14638">
    <property type="protein sequence ID" value="EOD14638"/>
    <property type="gene ID" value="EMIHUDRAFT_197112"/>
</dbReference>
<feature type="domain" description="Protein kinase" evidence="1">
    <location>
        <begin position="33"/>
        <end position="199"/>
    </location>
</feature>
<dbReference type="GeneID" id="17260707"/>
<dbReference type="Pfam" id="PF07714">
    <property type="entry name" value="PK_Tyr_Ser-Thr"/>
    <property type="match status" value="1"/>
</dbReference>
<dbReference type="InterPro" id="IPR000719">
    <property type="entry name" value="Prot_kinase_dom"/>
</dbReference>
<dbReference type="GO" id="GO:0004672">
    <property type="term" value="F:protein kinase activity"/>
    <property type="evidence" value="ECO:0007669"/>
    <property type="project" value="InterPro"/>
</dbReference>
<evidence type="ECO:0000313" key="3">
    <source>
        <dbReference type="Proteomes" id="UP000013827"/>
    </source>
</evidence>
<organism evidence="2 3">
    <name type="scientific">Emiliania huxleyi (strain CCMP1516)</name>
    <dbReference type="NCBI Taxonomy" id="280463"/>
    <lineage>
        <taxon>Eukaryota</taxon>
        <taxon>Haptista</taxon>
        <taxon>Haptophyta</taxon>
        <taxon>Prymnesiophyceae</taxon>
        <taxon>Isochrysidales</taxon>
        <taxon>Noelaerhabdaceae</taxon>
        <taxon>Emiliania</taxon>
    </lineage>
</organism>
<dbReference type="GO" id="GO:0005524">
    <property type="term" value="F:ATP binding"/>
    <property type="evidence" value="ECO:0007669"/>
    <property type="project" value="InterPro"/>
</dbReference>
<protein>
    <recommendedName>
        <fullName evidence="1">Protein kinase domain-containing protein</fullName>
    </recommendedName>
</protein>
<dbReference type="PROSITE" id="PS50011">
    <property type="entry name" value="PROTEIN_KINASE_DOM"/>
    <property type="match status" value="1"/>
</dbReference>
<dbReference type="Gene3D" id="3.30.200.20">
    <property type="entry name" value="Phosphorylase Kinase, domain 1"/>
    <property type="match status" value="1"/>
</dbReference>
<accession>A0A0D3ITQ3</accession>